<dbReference type="InterPro" id="IPR019734">
    <property type="entry name" value="TPR_rpt"/>
</dbReference>
<dbReference type="AlphaFoldDB" id="A0A1W1Y8M8"/>
<dbReference type="InterPro" id="IPR036388">
    <property type="entry name" value="WH-like_DNA-bd_sf"/>
</dbReference>
<dbReference type="Pfam" id="PF13424">
    <property type="entry name" value="TPR_12"/>
    <property type="match status" value="1"/>
</dbReference>
<dbReference type="GO" id="GO:0006355">
    <property type="term" value="P:regulation of DNA-templated transcription"/>
    <property type="evidence" value="ECO:0007669"/>
    <property type="project" value="InterPro"/>
</dbReference>
<dbReference type="STRING" id="1434700.SAMN06296427_10190"/>
<proteinExistence type="predicted"/>
<keyword evidence="1" id="KW-0175">Coiled coil</keyword>
<dbReference type="GO" id="GO:0003677">
    <property type="term" value="F:DNA binding"/>
    <property type="evidence" value="ECO:0007669"/>
    <property type="project" value="InterPro"/>
</dbReference>
<keyword evidence="5" id="KW-1185">Reference proteome</keyword>
<dbReference type="PANTHER" id="PTHR10098">
    <property type="entry name" value="RAPSYN-RELATED"/>
    <property type="match status" value="1"/>
</dbReference>
<dbReference type="InterPro" id="IPR016032">
    <property type="entry name" value="Sig_transdc_resp-reg_C-effctor"/>
</dbReference>
<gene>
    <name evidence="4" type="ORF">SAMN06296427_10190</name>
</gene>
<dbReference type="Gene3D" id="1.10.10.10">
    <property type="entry name" value="Winged helix-like DNA-binding domain superfamily/Winged helix DNA-binding domain"/>
    <property type="match status" value="1"/>
</dbReference>
<feature type="signal peptide" evidence="3">
    <location>
        <begin position="1"/>
        <end position="21"/>
    </location>
</feature>
<feature type="chain" id="PRO_5013275168" evidence="3">
    <location>
        <begin position="22"/>
        <end position="549"/>
    </location>
</feature>
<dbReference type="Proteomes" id="UP000192393">
    <property type="component" value="Unassembled WGS sequence"/>
</dbReference>
<dbReference type="EMBL" id="FWXS01000001">
    <property type="protein sequence ID" value="SMC32495.1"/>
    <property type="molecule type" value="Genomic_DNA"/>
</dbReference>
<keyword evidence="2" id="KW-0812">Transmembrane</keyword>
<dbReference type="Gene3D" id="1.25.40.10">
    <property type="entry name" value="Tetratricopeptide repeat domain"/>
    <property type="match status" value="1"/>
</dbReference>
<keyword evidence="3" id="KW-0732">Signal</keyword>
<keyword evidence="2" id="KW-1133">Transmembrane helix</keyword>
<evidence type="ECO:0000313" key="4">
    <source>
        <dbReference type="EMBL" id="SMC32495.1"/>
    </source>
</evidence>
<reference evidence="4 5" key="1">
    <citation type="submission" date="2017-04" db="EMBL/GenBank/DDBJ databases">
        <authorList>
            <person name="Afonso C.L."/>
            <person name="Miller P.J."/>
            <person name="Scott M.A."/>
            <person name="Spackman E."/>
            <person name="Goraichik I."/>
            <person name="Dimitrov K.M."/>
            <person name="Suarez D.L."/>
            <person name="Swayne D.E."/>
        </authorList>
    </citation>
    <scope>NUCLEOTIDE SEQUENCE [LARGE SCALE GENOMIC DNA]</scope>
    <source>
        <strain evidence="4 5">CGMCC 1.12708</strain>
    </source>
</reference>
<evidence type="ECO:0000256" key="3">
    <source>
        <dbReference type="SAM" id="SignalP"/>
    </source>
</evidence>
<sequence>MNNLKYLLFFTFLMICGFSQSQTVEECDKILVEAVKEMNQKNHARSLELLTEVKSMAQTNNWSKQLFLAINNIGANYYLMLDYGEALDNYLEAYKIALKDLDAKHEMIVLNNIAILYSKDAKNDKAEEYFLKAYEIAKENNDSVKIGLYATNLATVANAENEIQKAESYIKIALPLLKNMPPVLAQAKITNAQNLVLKGKFEEAKEIALELLPTLKTSEFSEHRISIYMILSKVYENENNLPLAIDYVKRAGKDANVSLENKIDIYNRLTELYRKLNDNSVAFAYKDSVLFAKDSLSQIKNGKLFENSRIKFELQNYQKELSESQSKLKSERKLFYMILGGILFLILITLWAIWNYFSRLRQTKIIAESNQKIAELELEKQKNDKILLEQQLNEKEALTLLEQEKFKNEIEAKNRQLAAKALSLSTRNELIEDVIDSLSVHSEISQNPKLRKSISELKNQLKRDSDWDDFFSHFEEVNHGFLKTLKEKHPDLTSNDVRYISYVYMNLSTKEISLLLNITVEACRKRKERIIKKMNLAEDADLYNYLSVV</sequence>
<accession>A0A1W1Y8M8</accession>
<feature type="coiled-coil region" evidence="1">
    <location>
        <begin position="307"/>
        <end position="334"/>
    </location>
</feature>
<name>A0A1W1Y8M8_9FLAO</name>
<evidence type="ECO:0000256" key="1">
    <source>
        <dbReference type="SAM" id="Coils"/>
    </source>
</evidence>
<dbReference type="SUPFAM" id="SSF48452">
    <property type="entry name" value="TPR-like"/>
    <property type="match status" value="2"/>
</dbReference>
<organism evidence="4 5">
    <name type="scientific">Moheibacter sediminis</name>
    <dbReference type="NCBI Taxonomy" id="1434700"/>
    <lineage>
        <taxon>Bacteria</taxon>
        <taxon>Pseudomonadati</taxon>
        <taxon>Bacteroidota</taxon>
        <taxon>Flavobacteriia</taxon>
        <taxon>Flavobacteriales</taxon>
        <taxon>Weeksellaceae</taxon>
        <taxon>Moheibacter</taxon>
    </lineage>
</organism>
<keyword evidence="2" id="KW-0472">Membrane</keyword>
<protein>
    <submittedName>
        <fullName evidence="4">Tetratricopeptide repeat-containing protein</fullName>
    </submittedName>
</protein>
<feature type="transmembrane region" description="Helical" evidence="2">
    <location>
        <begin position="334"/>
        <end position="354"/>
    </location>
</feature>
<dbReference type="SUPFAM" id="SSF46894">
    <property type="entry name" value="C-terminal effector domain of the bipartite response regulators"/>
    <property type="match status" value="1"/>
</dbReference>
<dbReference type="SMART" id="SM00028">
    <property type="entry name" value="TPR"/>
    <property type="match status" value="3"/>
</dbReference>
<feature type="coiled-coil region" evidence="1">
    <location>
        <begin position="366"/>
        <end position="398"/>
    </location>
</feature>
<evidence type="ECO:0000256" key="2">
    <source>
        <dbReference type="SAM" id="Phobius"/>
    </source>
</evidence>
<evidence type="ECO:0000313" key="5">
    <source>
        <dbReference type="Proteomes" id="UP000192393"/>
    </source>
</evidence>
<dbReference type="InterPro" id="IPR011990">
    <property type="entry name" value="TPR-like_helical_dom_sf"/>
</dbReference>